<gene>
    <name evidence="5" type="ORF">GCM10007977_084150</name>
</gene>
<reference evidence="5" key="2">
    <citation type="submission" date="2020-09" db="EMBL/GenBank/DDBJ databases">
        <authorList>
            <person name="Sun Q."/>
            <person name="Ohkuma M."/>
        </authorList>
    </citation>
    <scope>NUCLEOTIDE SEQUENCE</scope>
    <source>
        <strain evidence="5">JCM 19831</strain>
    </source>
</reference>
<evidence type="ECO:0000313" key="6">
    <source>
        <dbReference type="Proteomes" id="UP000642070"/>
    </source>
</evidence>
<protein>
    <submittedName>
        <fullName evidence="5">Palmitoyl-CoA hydrolase</fullName>
    </submittedName>
</protein>
<dbReference type="GO" id="GO:0006637">
    <property type="term" value="P:acyl-CoA metabolic process"/>
    <property type="evidence" value="ECO:0007669"/>
    <property type="project" value="InterPro"/>
</dbReference>
<dbReference type="GO" id="GO:0047617">
    <property type="term" value="F:fatty acyl-CoA hydrolase activity"/>
    <property type="evidence" value="ECO:0007669"/>
    <property type="project" value="TreeGrafter"/>
</dbReference>
<evidence type="ECO:0000259" key="3">
    <source>
        <dbReference type="Pfam" id="PF04775"/>
    </source>
</evidence>
<dbReference type="InterPro" id="IPR006862">
    <property type="entry name" value="Thio_Ohase/aa_AcTrfase"/>
</dbReference>
<evidence type="ECO:0000256" key="2">
    <source>
        <dbReference type="PIRSR" id="PIRSR016521-1"/>
    </source>
</evidence>
<dbReference type="InterPro" id="IPR016662">
    <property type="entry name" value="Acyl-CoA_thioEstase_long-chain"/>
</dbReference>
<sequence length="425" mass="43809">MRGMIELYHHVVGVRDWFVGLTAVVVVGGGAAACSARHSTHATIDVDATVALADQPVHVRVSGLRAREAVTVASQAADAKGQRWRGEATFAADGDGVVDLDRSAPVSGSYGGVDGMGLFWSMGPATGDPDEAWFSPGYPDAAGAYEVRLTVTVAGREIAARTLTRQWTTTGVTHRTLTLDVDGAAGVLFLPSPGAVRRTGVLLFGGSEGGVGRKYDAALLASHGYPALALGYFGVPGLPETLRDIPLEYFVTAARLLRAQPGADPGGVVVNGYSRGSEAALLLAESYPDLVRGAILYAPNDTVWSSFPGGGNAWTIGGVPVPRTAIPVTHVAGPVLAIAGGKDRLWQSVAQAQRIMQHLDDARVTAGHQALIYPDAGHGVGSFPYLAAGTSSPGTGVARSLGGTRDADAAARSDGWPKVLAFLAA</sequence>
<feature type="active site" description="Charge relay system" evidence="2">
    <location>
        <position position="378"/>
    </location>
</feature>
<feature type="active site" description="Charge relay system" evidence="2">
    <location>
        <position position="343"/>
    </location>
</feature>
<comment type="caution">
    <text evidence="5">The sequence shown here is derived from an EMBL/GenBank/DDBJ whole genome shotgun (WGS) entry which is preliminary data.</text>
</comment>
<evidence type="ECO:0000259" key="4">
    <source>
        <dbReference type="Pfam" id="PF08840"/>
    </source>
</evidence>
<dbReference type="InterPro" id="IPR029058">
    <property type="entry name" value="AB_hydrolase_fold"/>
</dbReference>
<dbReference type="Gene3D" id="2.60.40.2240">
    <property type="entry name" value="Acyl-CoA thioester hydrolase/BAAT N-terminal domain"/>
    <property type="match status" value="1"/>
</dbReference>
<dbReference type="Gene3D" id="3.40.50.1820">
    <property type="entry name" value="alpha/beta hydrolase"/>
    <property type="match status" value="1"/>
</dbReference>
<feature type="domain" description="Acyl-CoA thioester hydrolase/bile acid-CoA amino acid N-acetyltransferase" evidence="3">
    <location>
        <begin position="54"/>
        <end position="176"/>
    </location>
</feature>
<dbReference type="GO" id="GO:0006631">
    <property type="term" value="P:fatty acid metabolic process"/>
    <property type="evidence" value="ECO:0007669"/>
    <property type="project" value="TreeGrafter"/>
</dbReference>
<name>A0A917UBM1_9ACTN</name>
<dbReference type="Proteomes" id="UP000642070">
    <property type="component" value="Unassembled WGS sequence"/>
</dbReference>
<dbReference type="PANTHER" id="PTHR10824">
    <property type="entry name" value="ACYL-COENZYME A THIOESTERASE-RELATED"/>
    <property type="match status" value="1"/>
</dbReference>
<proteinExistence type="inferred from homology"/>
<dbReference type="PIRSF" id="PIRSF016521">
    <property type="entry name" value="Acyl-CoA_hydro"/>
    <property type="match status" value="1"/>
</dbReference>
<dbReference type="EMBL" id="BMPI01000059">
    <property type="protein sequence ID" value="GGM69609.1"/>
    <property type="molecule type" value="Genomic_DNA"/>
</dbReference>
<evidence type="ECO:0000256" key="1">
    <source>
        <dbReference type="ARBA" id="ARBA00006538"/>
    </source>
</evidence>
<accession>A0A917UBM1</accession>
<dbReference type="PANTHER" id="PTHR10824:SF4">
    <property type="entry name" value="ACYL-COENZYME A THIOESTERASE 1-LIKE"/>
    <property type="match status" value="1"/>
</dbReference>
<comment type="similarity">
    <text evidence="1">Belongs to the C/M/P thioester hydrolase family.</text>
</comment>
<dbReference type="AlphaFoldDB" id="A0A917UBM1"/>
<dbReference type="PROSITE" id="PS51257">
    <property type="entry name" value="PROKAR_LIPOPROTEIN"/>
    <property type="match status" value="1"/>
</dbReference>
<dbReference type="Pfam" id="PF08840">
    <property type="entry name" value="BAAT_C"/>
    <property type="match status" value="1"/>
</dbReference>
<dbReference type="Pfam" id="PF04775">
    <property type="entry name" value="Bile_Hydr_Trans"/>
    <property type="match status" value="1"/>
</dbReference>
<organism evidence="5 6">
    <name type="scientific">Dactylosporangium sucinum</name>
    <dbReference type="NCBI Taxonomy" id="1424081"/>
    <lineage>
        <taxon>Bacteria</taxon>
        <taxon>Bacillati</taxon>
        <taxon>Actinomycetota</taxon>
        <taxon>Actinomycetes</taxon>
        <taxon>Micromonosporales</taxon>
        <taxon>Micromonosporaceae</taxon>
        <taxon>Dactylosporangium</taxon>
    </lineage>
</organism>
<keyword evidence="6" id="KW-1185">Reference proteome</keyword>
<dbReference type="SUPFAM" id="SSF53474">
    <property type="entry name" value="alpha/beta-Hydrolases"/>
    <property type="match status" value="1"/>
</dbReference>
<reference evidence="5" key="1">
    <citation type="journal article" date="2014" name="Int. J. Syst. Evol. Microbiol.">
        <title>Complete genome sequence of Corynebacterium casei LMG S-19264T (=DSM 44701T), isolated from a smear-ripened cheese.</title>
        <authorList>
            <consortium name="US DOE Joint Genome Institute (JGI-PGF)"/>
            <person name="Walter F."/>
            <person name="Albersmeier A."/>
            <person name="Kalinowski J."/>
            <person name="Ruckert C."/>
        </authorList>
    </citation>
    <scope>NUCLEOTIDE SEQUENCE</scope>
    <source>
        <strain evidence="5">JCM 19831</strain>
    </source>
</reference>
<evidence type="ECO:0000313" key="5">
    <source>
        <dbReference type="EMBL" id="GGM69609.1"/>
    </source>
</evidence>
<feature type="domain" description="BAAT/Acyl-CoA thioester hydrolase C-terminal" evidence="4">
    <location>
        <begin position="323"/>
        <end position="423"/>
    </location>
</feature>
<feature type="active site" description="Charge relay system" evidence="2">
    <location>
        <position position="274"/>
    </location>
</feature>
<dbReference type="InterPro" id="IPR014940">
    <property type="entry name" value="BAAT_C"/>
</dbReference>
<keyword evidence="5" id="KW-0378">Hydrolase</keyword>
<dbReference type="InterPro" id="IPR042490">
    <property type="entry name" value="Thio_Ohase/BAAT_N"/>
</dbReference>